<dbReference type="GO" id="GO:0005886">
    <property type="term" value="C:plasma membrane"/>
    <property type="evidence" value="ECO:0007669"/>
    <property type="project" value="TreeGrafter"/>
</dbReference>
<dbReference type="InterPro" id="IPR043128">
    <property type="entry name" value="Rev_trsase/Diguanyl_cyclase"/>
</dbReference>
<dbReference type="Gene3D" id="3.30.70.270">
    <property type="match status" value="1"/>
</dbReference>
<dbReference type="PANTHER" id="PTHR45138:SF9">
    <property type="entry name" value="DIGUANYLATE CYCLASE DGCM-RELATED"/>
    <property type="match status" value="1"/>
</dbReference>
<reference evidence="5 6" key="1">
    <citation type="submission" date="2013-12" db="EMBL/GenBank/DDBJ databases">
        <authorList>
            <person name="Stott M."/>
        </authorList>
    </citation>
    <scope>NUCLEOTIDE SEQUENCE [LARGE SCALE GENOMIC DNA]</scope>
    <source>
        <strain evidence="5 6">K22</strain>
    </source>
</reference>
<protein>
    <recommendedName>
        <fullName evidence="1">diguanylate cyclase</fullName>
        <ecNumber evidence="1">2.7.7.65</ecNumber>
    </recommendedName>
</protein>
<accession>A0A0B6WTA8</accession>
<dbReference type="InterPro" id="IPR000160">
    <property type="entry name" value="GGDEF_dom"/>
</dbReference>
<evidence type="ECO:0000313" key="6">
    <source>
        <dbReference type="Proteomes" id="UP000031518"/>
    </source>
</evidence>
<dbReference type="PANTHER" id="PTHR45138">
    <property type="entry name" value="REGULATORY COMPONENTS OF SENSORY TRANSDUCTION SYSTEM"/>
    <property type="match status" value="1"/>
</dbReference>
<dbReference type="InterPro" id="IPR050469">
    <property type="entry name" value="Diguanylate_Cyclase"/>
</dbReference>
<dbReference type="GO" id="GO:1902201">
    <property type="term" value="P:negative regulation of bacterial-type flagellum-dependent cell motility"/>
    <property type="evidence" value="ECO:0007669"/>
    <property type="project" value="TreeGrafter"/>
</dbReference>
<dbReference type="InterPro" id="IPR003018">
    <property type="entry name" value="GAF"/>
</dbReference>
<evidence type="ECO:0000259" key="4">
    <source>
        <dbReference type="PROSITE" id="PS50887"/>
    </source>
</evidence>
<dbReference type="SMART" id="SM00267">
    <property type="entry name" value="GGDEF"/>
    <property type="match status" value="1"/>
</dbReference>
<reference evidence="5 6" key="2">
    <citation type="submission" date="2015-01" db="EMBL/GenBank/DDBJ databases">
        <title>Complete genome sequence of Pyrinomonas methylaliphatogenes type strain K22T.</title>
        <authorList>
            <person name="Lee K.C.Y."/>
            <person name="Power J.F."/>
            <person name="Dunfield P.F."/>
            <person name="Morgan X.C."/>
            <person name="Huttenhower C."/>
            <person name="Stott M.B."/>
        </authorList>
    </citation>
    <scope>NUCLEOTIDE SEQUENCE [LARGE SCALE GENOMIC DNA]</scope>
    <source>
        <strain evidence="5 6">K22</strain>
    </source>
</reference>
<dbReference type="InterPro" id="IPR029016">
    <property type="entry name" value="GAF-like_dom_sf"/>
</dbReference>
<dbReference type="Proteomes" id="UP000031518">
    <property type="component" value="Unassembled WGS sequence"/>
</dbReference>
<dbReference type="CDD" id="cd01949">
    <property type="entry name" value="GGDEF"/>
    <property type="match status" value="1"/>
</dbReference>
<dbReference type="EMBL" id="CBXV010000001">
    <property type="protein sequence ID" value="CDM64256.1"/>
    <property type="molecule type" value="Genomic_DNA"/>
</dbReference>
<feature type="domain" description="GGDEF" evidence="4">
    <location>
        <begin position="399"/>
        <end position="529"/>
    </location>
</feature>
<evidence type="ECO:0000256" key="3">
    <source>
        <dbReference type="SAM" id="MobiDB-lite"/>
    </source>
</evidence>
<dbReference type="OrthoDB" id="9783388at2"/>
<dbReference type="SUPFAM" id="SSF55073">
    <property type="entry name" value="Nucleotide cyclase"/>
    <property type="match status" value="1"/>
</dbReference>
<keyword evidence="6" id="KW-1185">Reference proteome</keyword>
<dbReference type="NCBIfam" id="TIGR00254">
    <property type="entry name" value="GGDEF"/>
    <property type="match status" value="1"/>
</dbReference>
<organism evidence="5 6">
    <name type="scientific">Pyrinomonas methylaliphatogenes</name>
    <dbReference type="NCBI Taxonomy" id="454194"/>
    <lineage>
        <taxon>Bacteria</taxon>
        <taxon>Pseudomonadati</taxon>
        <taxon>Acidobacteriota</taxon>
        <taxon>Blastocatellia</taxon>
        <taxon>Blastocatellales</taxon>
        <taxon>Pyrinomonadaceae</taxon>
        <taxon>Pyrinomonas</taxon>
    </lineage>
</organism>
<name>A0A0B6WTA8_9BACT</name>
<evidence type="ECO:0000313" key="5">
    <source>
        <dbReference type="EMBL" id="CDM64256.1"/>
    </source>
</evidence>
<dbReference type="GO" id="GO:0052621">
    <property type="term" value="F:diguanylate cyclase activity"/>
    <property type="evidence" value="ECO:0007669"/>
    <property type="project" value="UniProtKB-EC"/>
</dbReference>
<evidence type="ECO:0000256" key="1">
    <source>
        <dbReference type="ARBA" id="ARBA00012528"/>
    </source>
</evidence>
<dbReference type="Pfam" id="PF00990">
    <property type="entry name" value="GGDEF"/>
    <property type="match status" value="1"/>
</dbReference>
<feature type="compositionally biased region" description="Basic and acidic residues" evidence="3">
    <location>
        <begin position="559"/>
        <end position="570"/>
    </location>
</feature>
<gene>
    <name evidence="5" type="ORF">PYK22_00249</name>
</gene>
<dbReference type="SUPFAM" id="SSF55781">
    <property type="entry name" value="GAF domain-like"/>
    <property type="match status" value="1"/>
</dbReference>
<dbReference type="GO" id="GO:0043709">
    <property type="term" value="P:cell adhesion involved in single-species biofilm formation"/>
    <property type="evidence" value="ECO:0007669"/>
    <property type="project" value="TreeGrafter"/>
</dbReference>
<sequence length="570" mass="63900">MLSLYHSLLAQHPRQLTPVKCAEQTIVQLHRYFEDVVLENKLAALVVEGLPYAPERPLRELMRARAIGRAARYAFFFLDPDDAFHHLPLRESDYDREPMLIKHTAHDDLEERFVVIADSRFSGVLASVRNGRASEADAGDEVIWTFEPDIVYSALEYLMARVMAERPFQASLFSSAVRACMPKATSLQLTVAVTTKLARLLQEQAGREIAINRIATAIRSSLELDSVLQTTVNEVGRALSVRCCALRVEEGHHNAALTKIYFRGGDRAEADEVEIYGDLSAYCARFANNLQNYVVDGRDESLSSEPSFHPFAVVPLIYGERVIGALMVQSDDPSRIWQENELLLLRTVADQVAVAVNHARLFERVQKQALTDELTGCVNRRSFEMQLDRDIHLAMRMRQPLSLVMLDIDHFKRINDTFGHKVGDRVLRTLADVLRDELRGVDTAARLGGEEFALILPQADTQGALTVAERIRKRIERIEIPDVGRITASFGVATFPRHTISREKLIEIADQALYSAKRAGRNRIGTPPDEDFSSTAEAFAELESQLPKSDLQPPAAPLEGERTESEAESS</sequence>
<evidence type="ECO:0000256" key="2">
    <source>
        <dbReference type="ARBA" id="ARBA00034247"/>
    </source>
</evidence>
<dbReference type="Gene3D" id="3.30.450.40">
    <property type="match status" value="2"/>
</dbReference>
<feature type="region of interest" description="Disordered" evidence="3">
    <location>
        <begin position="542"/>
        <end position="570"/>
    </location>
</feature>
<comment type="catalytic activity">
    <reaction evidence="2">
        <text>2 GTP = 3',3'-c-di-GMP + 2 diphosphate</text>
        <dbReference type="Rhea" id="RHEA:24898"/>
        <dbReference type="ChEBI" id="CHEBI:33019"/>
        <dbReference type="ChEBI" id="CHEBI:37565"/>
        <dbReference type="ChEBI" id="CHEBI:58805"/>
        <dbReference type="EC" id="2.7.7.65"/>
    </reaction>
</comment>
<dbReference type="AlphaFoldDB" id="A0A0B6WTA8"/>
<dbReference type="FunFam" id="3.30.70.270:FF:000001">
    <property type="entry name" value="Diguanylate cyclase domain protein"/>
    <property type="match status" value="1"/>
</dbReference>
<dbReference type="PROSITE" id="PS50887">
    <property type="entry name" value="GGDEF"/>
    <property type="match status" value="1"/>
</dbReference>
<dbReference type="Pfam" id="PF01590">
    <property type="entry name" value="GAF"/>
    <property type="match status" value="1"/>
</dbReference>
<dbReference type="SMART" id="SM00065">
    <property type="entry name" value="GAF"/>
    <property type="match status" value="1"/>
</dbReference>
<dbReference type="InterPro" id="IPR029787">
    <property type="entry name" value="Nucleotide_cyclase"/>
</dbReference>
<dbReference type="STRING" id="454194.PYK22_00249"/>
<proteinExistence type="predicted"/>
<dbReference type="RefSeq" id="WP_060635199.1">
    <property type="nucleotide sequence ID" value="NZ_CBXV010000001.1"/>
</dbReference>
<dbReference type="EC" id="2.7.7.65" evidence="1"/>